<dbReference type="CDD" id="cd17319">
    <property type="entry name" value="MFS_ExuT_GudP_like"/>
    <property type="match status" value="1"/>
</dbReference>
<comment type="subcellular location">
    <subcellularLocation>
        <location evidence="1">Membrane</location>
        <topology evidence="1">Multi-pass membrane protein</topology>
    </subcellularLocation>
</comment>
<feature type="transmembrane region" description="Helical" evidence="6">
    <location>
        <begin position="340"/>
        <end position="360"/>
    </location>
</feature>
<feature type="transmembrane region" description="Helical" evidence="6">
    <location>
        <begin position="117"/>
        <end position="140"/>
    </location>
</feature>
<feature type="transmembrane region" description="Helical" evidence="6">
    <location>
        <begin position="284"/>
        <end position="304"/>
    </location>
</feature>
<keyword evidence="2" id="KW-0813">Transport</keyword>
<dbReference type="AlphaFoldDB" id="A0A2A4B9J1"/>
<dbReference type="InterPro" id="IPR020846">
    <property type="entry name" value="MFS_dom"/>
</dbReference>
<dbReference type="PROSITE" id="PS50850">
    <property type="entry name" value="MFS"/>
    <property type="match status" value="1"/>
</dbReference>
<dbReference type="Proteomes" id="UP000218366">
    <property type="component" value="Unassembled WGS sequence"/>
</dbReference>
<dbReference type="PANTHER" id="PTHR43791">
    <property type="entry name" value="PERMEASE-RELATED"/>
    <property type="match status" value="1"/>
</dbReference>
<dbReference type="Pfam" id="PF07690">
    <property type="entry name" value="MFS_1"/>
    <property type="match status" value="1"/>
</dbReference>
<dbReference type="Gene3D" id="1.20.1250.20">
    <property type="entry name" value="MFS general substrate transporter like domains"/>
    <property type="match status" value="2"/>
</dbReference>
<dbReference type="EMBL" id="NWMW01000001">
    <property type="protein sequence ID" value="PCD04294.1"/>
    <property type="molecule type" value="Genomic_DNA"/>
</dbReference>
<feature type="transmembrane region" description="Helical" evidence="6">
    <location>
        <begin position="186"/>
        <end position="208"/>
    </location>
</feature>
<evidence type="ECO:0000256" key="4">
    <source>
        <dbReference type="ARBA" id="ARBA00022989"/>
    </source>
</evidence>
<protein>
    <submittedName>
        <fullName evidence="8">MFS transporter</fullName>
    </submittedName>
</protein>
<feature type="transmembrane region" description="Helical" evidence="6">
    <location>
        <begin position="405"/>
        <end position="426"/>
    </location>
</feature>
<keyword evidence="5 6" id="KW-0472">Membrane</keyword>
<evidence type="ECO:0000313" key="9">
    <source>
        <dbReference type="Proteomes" id="UP000218366"/>
    </source>
</evidence>
<name>A0A2A4B9J1_9SPHN</name>
<evidence type="ECO:0000256" key="5">
    <source>
        <dbReference type="ARBA" id="ARBA00023136"/>
    </source>
</evidence>
<evidence type="ECO:0000259" key="7">
    <source>
        <dbReference type="PROSITE" id="PS50850"/>
    </source>
</evidence>
<proteinExistence type="predicted"/>
<keyword evidence="4 6" id="KW-1133">Transmembrane helix</keyword>
<dbReference type="SUPFAM" id="SSF103473">
    <property type="entry name" value="MFS general substrate transporter"/>
    <property type="match status" value="1"/>
</dbReference>
<evidence type="ECO:0000256" key="1">
    <source>
        <dbReference type="ARBA" id="ARBA00004141"/>
    </source>
</evidence>
<feature type="transmembrane region" description="Helical" evidence="6">
    <location>
        <begin position="372"/>
        <end position="393"/>
    </location>
</feature>
<keyword evidence="3 6" id="KW-0812">Transmembrane</keyword>
<feature type="transmembrane region" description="Helical" evidence="6">
    <location>
        <begin position="251"/>
        <end position="272"/>
    </location>
</feature>
<feature type="transmembrane region" description="Helical" evidence="6">
    <location>
        <begin position="61"/>
        <end position="78"/>
    </location>
</feature>
<feature type="transmembrane region" description="Helical" evidence="6">
    <location>
        <begin position="152"/>
        <end position="174"/>
    </location>
</feature>
<accession>A0A2A4B9J1</accession>
<feature type="transmembrane region" description="Helical" evidence="6">
    <location>
        <begin position="24"/>
        <end position="41"/>
    </location>
</feature>
<evidence type="ECO:0000256" key="3">
    <source>
        <dbReference type="ARBA" id="ARBA00022692"/>
    </source>
</evidence>
<dbReference type="RefSeq" id="WP_096342688.1">
    <property type="nucleotide sequence ID" value="NZ_NWMW01000001.1"/>
</dbReference>
<dbReference type="PANTHER" id="PTHR43791:SF36">
    <property type="entry name" value="TRANSPORTER, PUTATIVE (AFU_ORTHOLOGUE AFUA_6G08340)-RELATED"/>
    <property type="match status" value="1"/>
</dbReference>
<organism evidence="8 9">
    <name type="scientific">Sphingomonas spermidinifaciens</name>
    <dbReference type="NCBI Taxonomy" id="1141889"/>
    <lineage>
        <taxon>Bacteria</taxon>
        <taxon>Pseudomonadati</taxon>
        <taxon>Pseudomonadota</taxon>
        <taxon>Alphaproteobacteria</taxon>
        <taxon>Sphingomonadales</taxon>
        <taxon>Sphingomonadaceae</taxon>
        <taxon>Sphingomonas</taxon>
    </lineage>
</organism>
<dbReference type="InterPro" id="IPR036259">
    <property type="entry name" value="MFS_trans_sf"/>
</dbReference>
<dbReference type="GO" id="GO:0016020">
    <property type="term" value="C:membrane"/>
    <property type="evidence" value="ECO:0007669"/>
    <property type="project" value="UniProtKB-SubCell"/>
</dbReference>
<feature type="transmembrane region" description="Helical" evidence="6">
    <location>
        <begin position="90"/>
        <end position="111"/>
    </location>
</feature>
<evidence type="ECO:0000256" key="6">
    <source>
        <dbReference type="SAM" id="Phobius"/>
    </source>
</evidence>
<sequence length="433" mass="46216">MRDGRSPTDGSTAADMGEQTLRRISRRLMPLLFVLYLLAYIDRQNVSYAKLEMVDALGLSEAAYGLGASLFFLGYFLFEAPSNVILARVGARVWFARILGTWGLITVALGFTRDATMFYVLRFLLGAAEAGFFPGVLYVLTLWYPQARRARMVGWFMIASAVANAVGSLIGGALLEMGGLWGLAGWQWIFVATGIPAVLMTPVVLLALPSRPADARFLSATEKAWLADTLAAEPKQVADGSAWRAMIDPDVLRLAALYFAMPLGAYGLSYWLPTIVRGFGASDLQNGLLNIVPWMCVAFALWAVPRHAARHGANRWHIVAPMLVAAAALIGSVVLPGAAVKFACLCLAAAAVFAGQPMFWSVPQRLLTGAHAAAGLAAINSIGNLGGFVAQNAVPAVRDATGSNLTPMALLSAALAISAAGFFLLLPRIERTR</sequence>
<dbReference type="OrthoDB" id="9773957at2"/>
<feature type="transmembrane region" description="Helical" evidence="6">
    <location>
        <begin position="316"/>
        <end position="334"/>
    </location>
</feature>
<comment type="caution">
    <text evidence="8">The sequence shown here is derived from an EMBL/GenBank/DDBJ whole genome shotgun (WGS) entry which is preliminary data.</text>
</comment>
<gene>
    <name evidence="8" type="ORF">COC42_08415</name>
</gene>
<evidence type="ECO:0000313" key="8">
    <source>
        <dbReference type="EMBL" id="PCD04294.1"/>
    </source>
</evidence>
<evidence type="ECO:0000256" key="2">
    <source>
        <dbReference type="ARBA" id="ARBA00022448"/>
    </source>
</evidence>
<reference evidence="8 9" key="1">
    <citation type="submission" date="2017-09" db="EMBL/GenBank/DDBJ databases">
        <title>Sphingomonas spermidinifaciens 9NM-10, whole genome shotgun sequence.</title>
        <authorList>
            <person name="Feng G."/>
            <person name="Zhu H."/>
        </authorList>
    </citation>
    <scope>NUCLEOTIDE SEQUENCE [LARGE SCALE GENOMIC DNA]</scope>
    <source>
        <strain evidence="8 9">9NM-10</strain>
    </source>
</reference>
<dbReference type="FunFam" id="1.20.1250.20:FF:000018">
    <property type="entry name" value="MFS transporter permease"/>
    <property type="match status" value="1"/>
</dbReference>
<feature type="domain" description="Major facilitator superfamily (MFS) profile" evidence="7">
    <location>
        <begin position="28"/>
        <end position="430"/>
    </location>
</feature>
<keyword evidence="9" id="KW-1185">Reference proteome</keyword>
<dbReference type="InterPro" id="IPR011701">
    <property type="entry name" value="MFS"/>
</dbReference>
<dbReference type="GO" id="GO:0022857">
    <property type="term" value="F:transmembrane transporter activity"/>
    <property type="evidence" value="ECO:0007669"/>
    <property type="project" value="InterPro"/>
</dbReference>